<name>A0A2N5ZK18_MUIH1</name>
<reference evidence="1 2" key="1">
    <citation type="submission" date="2017-11" db="EMBL/GenBank/DDBJ databases">
        <title>Genome-resolved metagenomics identifies genetic mobility, metabolic interactions, and unexpected diversity in perchlorate-reducing communities.</title>
        <authorList>
            <person name="Barnum T.P."/>
            <person name="Figueroa I.A."/>
            <person name="Carlstrom C.I."/>
            <person name="Lucas L.N."/>
            <person name="Engelbrektson A.L."/>
            <person name="Coates J.D."/>
        </authorList>
    </citation>
    <scope>NUCLEOTIDE SEQUENCE [LARGE SCALE GENOMIC DNA]</scope>
    <source>
        <strain evidence="1">BM706</strain>
    </source>
</reference>
<sequence length="323" mass="37946">MEYLLDLKRKYNRLNLFPIYKDFRLSNLSPLNLFSKGIYYKRFYSKPLESLLKKKEKYDIAYLDSFFSYHYIDLVESNHIIIDFHNIHSEFLKHYIKECKNPLKKFIYKREMENIFSLEKEIISNPDIKKVITGPLPDSLNVIAKNIFNHIPHPMIRPIDSPTIHEQKSILFTGNFNWPLNRSALRIFCRLSDEFRNITFTIAGRNIPEIKSKNKNLKIIRNPETTYDLFKENSIFLSPVKNPSGINLKLIQAAYAGNLIIGKDEAIRKISGLSDSALIFKDYTDLIDIIKNIQLPIKVDNSKAINNIEQNNKEFRSLLKRIQ</sequence>
<dbReference type="EMBL" id="PKTG01000042">
    <property type="protein sequence ID" value="PLX19040.1"/>
    <property type="molecule type" value="Genomic_DNA"/>
</dbReference>
<organism evidence="1 2">
    <name type="scientific">Muiribacterium halophilum</name>
    <dbReference type="NCBI Taxonomy" id="2053465"/>
    <lineage>
        <taxon>Bacteria</taxon>
        <taxon>Candidatus Muiribacteriota</taxon>
        <taxon>Candidatus Muiribacteriia</taxon>
        <taxon>Candidatus Muiribacteriales</taxon>
        <taxon>Candidatus Muiribacteriaceae</taxon>
        <taxon>Candidatus Muiribacterium</taxon>
    </lineage>
</organism>
<evidence type="ECO:0000313" key="2">
    <source>
        <dbReference type="Proteomes" id="UP000234857"/>
    </source>
</evidence>
<accession>A0A2N5ZK18</accession>
<protein>
    <recommendedName>
        <fullName evidence="3">Glycosyl transferase family 1 domain-containing protein</fullName>
    </recommendedName>
</protein>
<proteinExistence type="predicted"/>
<comment type="caution">
    <text evidence="1">The sequence shown here is derived from an EMBL/GenBank/DDBJ whole genome shotgun (WGS) entry which is preliminary data.</text>
</comment>
<gene>
    <name evidence="1" type="ORF">C0601_02820</name>
</gene>
<dbReference type="AlphaFoldDB" id="A0A2N5ZK18"/>
<dbReference type="Proteomes" id="UP000234857">
    <property type="component" value="Unassembled WGS sequence"/>
</dbReference>
<evidence type="ECO:0000313" key="1">
    <source>
        <dbReference type="EMBL" id="PLX19040.1"/>
    </source>
</evidence>
<evidence type="ECO:0008006" key="3">
    <source>
        <dbReference type="Google" id="ProtNLM"/>
    </source>
</evidence>